<evidence type="ECO:0000313" key="7">
    <source>
        <dbReference type="Proteomes" id="UP000039865"/>
    </source>
</evidence>
<name>A0A078AXW6_STYLE</name>
<dbReference type="Gene3D" id="1.10.238.10">
    <property type="entry name" value="EF-hand"/>
    <property type="match status" value="1"/>
</dbReference>
<evidence type="ECO:0000259" key="5">
    <source>
        <dbReference type="PROSITE" id="PS50975"/>
    </source>
</evidence>
<dbReference type="GO" id="GO:0005524">
    <property type="term" value="F:ATP binding"/>
    <property type="evidence" value="ECO:0007669"/>
    <property type="project" value="UniProtKB-UniRule"/>
</dbReference>
<sequence length="653" mass="75697">MRRTSYQPFKSPHKKEYQSAMEKLQKEAQRAVNNTHIMSAVNGLNQTQTNMIMTNQFIDQRITSPTKGLQSPQRHQKTIQNPRLSVNVNGGQATSTMQNGLSQYGQQIINTIPLQLNQDQQQQQQQEQFNQSRRQPFFQSTVTDDEPAKPMFSIPTTQYDLRREIELQNKRIEEMKLQESIVDHNNEDDESQEAQPVSANNGLNISTKKERKKLRLLVNTSHCRAELDTVQYVIDKHGYRESTQAGDGNILCQHFAKKNVFCVILSRLQRFFPDKFNFTPPSFLLPDEAYELEEYMRAFPNYTFIAKPSKGRGGDGIFLVKRFSELPKSALQHDFIVQRYIENPFLIDKKKFDFRIYVVIKGIEEIEAYLCDEGLARFCTSNYKKPDHQNIKNLYMHLTNFSLNKNSDKFIQPEGKDIRHLKRQIQDVAIKTVISLEPYLKNAYHCFINSENANPKCFQILGLDIMIDEQFNVWLIEINANPSLNVYIDKELPNGDIEQTLSELDKYVKCMLISDTLKLVGHTQLQKADEDDDFSEIGCLKRILPSESSHYNQFYIYSTAENIFQKLAGTKGCDQITSSQFQRLSKYSGLTNSTLLKAHYDIIYKNVVRKSENSQMDLNSFFDALEELSLRLYKGKDLFENLSDLIQKIADQM</sequence>
<dbReference type="PANTHER" id="PTHR12241">
    <property type="entry name" value="TUBULIN POLYGLUTAMYLASE"/>
    <property type="match status" value="1"/>
</dbReference>
<dbReference type="Pfam" id="PF03133">
    <property type="entry name" value="TTL"/>
    <property type="match status" value="1"/>
</dbReference>
<dbReference type="GO" id="GO:0000226">
    <property type="term" value="P:microtubule cytoskeleton organization"/>
    <property type="evidence" value="ECO:0007669"/>
    <property type="project" value="TreeGrafter"/>
</dbReference>
<dbReference type="GO" id="GO:0070740">
    <property type="term" value="F:tubulin-glutamic acid ligase activity"/>
    <property type="evidence" value="ECO:0007669"/>
    <property type="project" value="TreeGrafter"/>
</dbReference>
<keyword evidence="2 4" id="KW-0547">Nucleotide-binding</keyword>
<evidence type="ECO:0000256" key="3">
    <source>
        <dbReference type="ARBA" id="ARBA00022840"/>
    </source>
</evidence>
<dbReference type="Gene3D" id="3.30.470.20">
    <property type="entry name" value="ATP-grasp fold, B domain"/>
    <property type="match status" value="1"/>
</dbReference>
<evidence type="ECO:0000313" key="6">
    <source>
        <dbReference type="EMBL" id="CDW86906.1"/>
    </source>
</evidence>
<dbReference type="GO" id="GO:0046872">
    <property type="term" value="F:metal ion binding"/>
    <property type="evidence" value="ECO:0007669"/>
    <property type="project" value="InterPro"/>
</dbReference>
<dbReference type="InParanoid" id="A0A078AXW6"/>
<dbReference type="OrthoDB" id="202825at2759"/>
<keyword evidence="7" id="KW-1185">Reference proteome</keyword>
<feature type="domain" description="ATP-grasp" evidence="5">
    <location>
        <begin position="270"/>
        <end position="506"/>
    </location>
</feature>
<evidence type="ECO:0000256" key="2">
    <source>
        <dbReference type="ARBA" id="ARBA00022741"/>
    </source>
</evidence>
<dbReference type="GO" id="GO:0036064">
    <property type="term" value="C:ciliary basal body"/>
    <property type="evidence" value="ECO:0007669"/>
    <property type="project" value="TreeGrafter"/>
</dbReference>
<proteinExistence type="predicted"/>
<dbReference type="Proteomes" id="UP000039865">
    <property type="component" value="Unassembled WGS sequence"/>
</dbReference>
<accession>A0A078AXW6</accession>
<evidence type="ECO:0000256" key="4">
    <source>
        <dbReference type="PROSITE-ProRule" id="PRU00409"/>
    </source>
</evidence>
<dbReference type="GO" id="GO:0015631">
    <property type="term" value="F:tubulin binding"/>
    <property type="evidence" value="ECO:0007669"/>
    <property type="project" value="TreeGrafter"/>
</dbReference>
<keyword evidence="3 4" id="KW-0067">ATP-binding</keyword>
<dbReference type="PROSITE" id="PS51221">
    <property type="entry name" value="TTL"/>
    <property type="match status" value="1"/>
</dbReference>
<organism evidence="6 7">
    <name type="scientific">Stylonychia lemnae</name>
    <name type="common">Ciliate</name>
    <dbReference type="NCBI Taxonomy" id="5949"/>
    <lineage>
        <taxon>Eukaryota</taxon>
        <taxon>Sar</taxon>
        <taxon>Alveolata</taxon>
        <taxon>Ciliophora</taxon>
        <taxon>Intramacronucleata</taxon>
        <taxon>Spirotrichea</taxon>
        <taxon>Stichotrichia</taxon>
        <taxon>Sporadotrichida</taxon>
        <taxon>Oxytrichidae</taxon>
        <taxon>Stylonychinae</taxon>
        <taxon>Stylonychia</taxon>
    </lineage>
</organism>
<gene>
    <name evidence="6" type="primary">Contig16385.g17450</name>
    <name evidence="6" type="ORF">STYLEM_16006</name>
</gene>
<dbReference type="PROSITE" id="PS50975">
    <property type="entry name" value="ATP_GRASP"/>
    <property type="match status" value="1"/>
</dbReference>
<dbReference type="SUPFAM" id="SSF56059">
    <property type="entry name" value="Glutathione synthetase ATP-binding domain-like"/>
    <property type="match status" value="1"/>
</dbReference>
<dbReference type="InterPro" id="IPR004344">
    <property type="entry name" value="TTL/TTLL_fam"/>
</dbReference>
<dbReference type="PANTHER" id="PTHR12241:SF154">
    <property type="entry name" value="TUBULIN POLYGLUTAMYLASE TTLL11"/>
    <property type="match status" value="1"/>
</dbReference>
<dbReference type="AlphaFoldDB" id="A0A078AXW6"/>
<keyword evidence="1 6" id="KW-0436">Ligase</keyword>
<protein>
    <submittedName>
        <fullName evidence="6">Tubulin-tyrosine ligase family protein</fullName>
    </submittedName>
</protein>
<dbReference type="EMBL" id="CCKQ01015099">
    <property type="protein sequence ID" value="CDW86906.1"/>
    <property type="molecule type" value="Genomic_DNA"/>
</dbReference>
<dbReference type="InterPro" id="IPR011761">
    <property type="entry name" value="ATP-grasp"/>
</dbReference>
<reference evidence="6 7" key="1">
    <citation type="submission" date="2014-06" db="EMBL/GenBank/DDBJ databases">
        <authorList>
            <person name="Swart Estienne"/>
        </authorList>
    </citation>
    <scope>NUCLEOTIDE SEQUENCE [LARGE SCALE GENOMIC DNA]</scope>
    <source>
        <strain evidence="6 7">130c</strain>
    </source>
</reference>
<evidence type="ECO:0000256" key="1">
    <source>
        <dbReference type="ARBA" id="ARBA00022598"/>
    </source>
</evidence>